<dbReference type="Gene3D" id="1.10.268.10">
    <property type="entry name" value="Topoisomerase, domain 3"/>
    <property type="match status" value="1"/>
</dbReference>
<dbReference type="InterPro" id="IPR035516">
    <property type="entry name" value="Gyrase/topoIV_suA_C"/>
</dbReference>
<keyword evidence="3 9" id="KW-0547">Nucleotide-binding</keyword>
<dbReference type="NCBIfam" id="NF004043">
    <property type="entry name" value="PRK05560.1"/>
    <property type="match status" value="1"/>
</dbReference>
<evidence type="ECO:0000256" key="4">
    <source>
        <dbReference type="ARBA" id="ARBA00022840"/>
    </source>
</evidence>
<evidence type="ECO:0000256" key="8">
    <source>
        <dbReference type="ARBA" id="ARBA00063644"/>
    </source>
</evidence>
<dbReference type="CDD" id="cd00187">
    <property type="entry name" value="TOP4c"/>
    <property type="match status" value="1"/>
</dbReference>
<dbReference type="GO" id="GO:0006261">
    <property type="term" value="P:DNA-templated DNA replication"/>
    <property type="evidence" value="ECO:0007669"/>
    <property type="project" value="UniProtKB-UniRule"/>
</dbReference>
<dbReference type="GO" id="GO:0009330">
    <property type="term" value="C:DNA topoisomerase type II (double strand cut, ATP-hydrolyzing) complex"/>
    <property type="evidence" value="ECO:0007669"/>
    <property type="project" value="TreeGrafter"/>
</dbReference>
<dbReference type="InterPro" id="IPR050220">
    <property type="entry name" value="Type_II_DNA_Topoisomerases"/>
</dbReference>
<dbReference type="NCBIfam" id="NF004044">
    <property type="entry name" value="PRK05561.1"/>
    <property type="match status" value="1"/>
</dbReference>
<keyword evidence="5 9" id="KW-0799">Topoisomerase</keyword>
<dbReference type="GO" id="GO:0005737">
    <property type="term" value="C:cytoplasm"/>
    <property type="evidence" value="ECO:0007669"/>
    <property type="project" value="UniProtKB-SubCell"/>
</dbReference>
<comment type="subunit">
    <text evidence="9">Heterotetramer, composed of two GyrA and two GyrB chains. In the heterotetramer, GyrA contains the active site tyrosine that forms a transient covalent intermediate with DNA, while GyrB binds cofactors and catalyzes ATP hydrolysis.</text>
</comment>
<evidence type="ECO:0000256" key="5">
    <source>
        <dbReference type="ARBA" id="ARBA00023029"/>
    </source>
</evidence>
<evidence type="ECO:0000256" key="10">
    <source>
        <dbReference type="PROSITE-ProRule" id="PRU01384"/>
    </source>
</evidence>
<dbReference type="AlphaFoldDB" id="A0A0G1CMH8"/>
<dbReference type="FunFam" id="1.10.268.10:FF:000001">
    <property type="entry name" value="DNA gyrase subunit A"/>
    <property type="match status" value="1"/>
</dbReference>
<comment type="miscellaneous">
    <text evidence="9">Few gyrases are as efficient as E.coli at forming negative supercoils. Not all organisms have 2 type II topoisomerases; in organisms with a single type II topoisomerase this enzyme also has to decatenate newly replicated chromosomes.</text>
</comment>
<dbReference type="PATRIC" id="fig|1618446.3.peg.1020"/>
<dbReference type="FunFam" id="3.30.1360.40:FF:000002">
    <property type="entry name" value="DNA gyrase subunit A"/>
    <property type="match status" value="1"/>
</dbReference>
<proteinExistence type="inferred from homology"/>
<dbReference type="Pfam" id="PF03989">
    <property type="entry name" value="DNA_gyraseA_C"/>
    <property type="match status" value="6"/>
</dbReference>
<sequence length="824" mass="91902">MDNVGKIIQTEIVEAVQHSYLDYAMSVIVARALPDVKDGLKPVHRRVLYAMQQMGLLHPSRYTKSAKVVGEVLGKFHPHGDVPVYDSLVRLAQSFSMRYPLVDGQGNFGSIDGDPPAAMRYTECRLAPIASEILTDIEKSTVEFVDNFDGTLKEPIFLPAKLPNLLLMGAEGIAVGMATKIPPHNLREVIDAVIAMIEKGKFVKNDGVSHFVSEATIEDLVQFIKGPDFPTRGVIYDISEIMSAYGTGKGRILIRGKADIEDVGSGKSAIIITELPYQVNKALLVARIADLVKDKKLDGISDLRDESDRHGIRVVVELKRDAKPRSVLNNLYKHTSLQTVFPVNMVALVDGTPRTLSLKTILEEYIKHRLEVVRKRSEFELRRARERAHILEGLLIAVKNIDAVIETIKKSRDGEVAKQNLIKKFKLTEIQAVAILDMQLRRLAALERQKLEDEYNMIKETIAYLEDLLAHPAKMLGVIKEELVKIKEKYGDDRRTRVFKSKVGEFAEEDLIANEETIITVTSGGYIKRLPRQTFKTQSRGGKGVIGMTTKSEDAVDKITTAMTHDNVLFFTDRGKVYQIKAWDIPESSRQSKGQAVVNLINIEQNERVTSLLTYHKAETEKAKYIFMATVRGTVKKTKLEEYEKIRKNGLVAIKLESGDTLSWAALSTGSDEILLVTHSGKSIRFHEREVRPTGRDTMGVRGILLKDSDYIVSMDIITEEMKTAEFLTIMEKGLGKKTPVSGFPRQKRGGQGVKVAEITTRTGQVIVAHFIPNEAEFLILTSVTGQVVKLPISSIPRLSRATQGVILMRFAQKSDAIAAATYI</sequence>
<comment type="subunit">
    <text evidence="8">Heterotetramer composed of ParC and ParE.</text>
</comment>
<feature type="active site" description="O-(5'-phospho-DNA)-tyrosine intermediate" evidence="9 10">
    <location>
        <position position="121"/>
    </location>
</feature>
<dbReference type="SUPFAM" id="SSF56719">
    <property type="entry name" value="Type II DNA topoisomerase"/>
    <property type="match status" value="1"/>
</dbReference>
<keyword evidence="7 9" id="KW-0413">Isomerase</keyword>
<protein>
    <recommendedName>
        <fullName evidence="9">DNA gyrase subunit A</fullName>
        <ecNumber evidence="9">5.6.2.2</ecNumber>
    </recommendedName>
</protein>
<dbReference type="HAMAP" id="MF_01897">
    <property type="entry name" value="GyrA"/>
    <property type="match status" value="1"/>
</dbReference>
<dbReference type="EC" id="5.6.2.2" evidence="9"/>
<dbReference type="PANTHER" id="PTHR43493:SF5">
    <property type="entry name" value="DNA GYRASE SUBUNIT A, CHLOROPLASTIC_MITOCHONDRIAL"/>
    <property type="match status" value="1"/>
</dbReference>
<dbReference type="InterPro" id="IPR013757">
    <property type="entry name" value="Topo_IIA_A_a_sf"/>
</dbReference>
<dbReference type="GO" id="GO:0005694">
    <property type="term" value="C:chromosome"/>
    <property type="evidence" value="ECO:0007669"/>
    <property type="project" value="InterPro"/>
</dbReference>
<dbReference type="Gene3D" id="3.90.199.10">
    <property type="entry name" value="Topoisomerase II, domain 5"/>
    <property type="match status" value="1"/>
</dbReference>
<evidence type="ECO:0000256" key="2">
    <source>
        <dbReference type="ARBA" id="ARBA00008263"/>
    </source>
</evidence>
<keyword evidence="6 9" id="KW-0238">DNA-binding</keyword>
<dbReference type="FunFam" id="2.120.10.90:FF:000005">
    <property type="entry name" value="DNA topoisomerase 4 subunit A"/>
    <property type="match status" value="1"/>
</dbReference>
<accession>A0A0G1CMH8</accession>
<dbReference type="GO" id="GO:0034335">
    <property type="term" value="F:DNA negative supercoiling activity"/>
    <property type="evidence" value="ECO:0007669"/>
    <property type="project" value="UniProtKB-ARBA"/>
</dbReference>
<dbReference type="SUPFAM" id="SSF101904">
    <property type="entry name" value="GyrA/ParC C-terminal domain-like"/>
    <property type="match status" value="1"/>
</dbReference>
<feature type="domain" description="Topo IIA-type catalytic" evidence="11">
    <location>
        <begin position="33"/>
        <end position="511"/>
    </location>
</feature>
<dbReference type="PANTHER" id="PTHR43493">
    <property type="entry name" value="DNA GYRASE/TOPOISOMERASE SUBUNIT A"/>
    <property type="match status" value="1"/>
</dbReference>
<dbReference type="NCBIfam" id="TIGR01063">
    <property type="entry name" value="gyrA"/>
    <property type="match status" value="1"/>
</dbReference>
<comment type="catalytic activity">
    <reaction evidence="1 9 10">
        <text>ATP-dependent breakage, passage and rejoining of double-stranded DNA.</text>
        <dbReference type="EC" id="5.6.2.2"/>
    </reaction>
</comment>
<dbReference type="Pfam" id="PF00521">
    <property type="entry name" value="DNA_topoisoIV"/>
    <property type="match status" value="1"/>
</dbReference>
<keyword evidence="4 9" id="KW-0067">ATP-binding</keyword>
<evidence type="ECO:0000259" key="11">
    <source>
        <dbReference type="PROSITE" id="PS52040"/>
    </source>
</evidence>
<dbReference type="Proteomes" id="UP000034050">
    <property type="component" value="Unassembled WGS sequence"/>
</dbReference>
<gene>
    <name evidence="9" type="primary">gyrA</name>
    <name evidence="12" type="ORF">UV61_C0008G0145</name>
</gene>
<evidence type="ECO:0000256" key="7">
    <source>
        <dbReference type="ARBA" id="ARBA00023235"/>
    </source>
</evidence>
<name>A0A0G1CMH8_9BACT</name>
<reference evidence="12 13" key="1">
    <citation type="journal article" date="2015" name="Nature">
        <title>rRNA introns, odd ribosomes, and small enigmatic genomes across a large radiation of phyla.</title>
        <authorList>
            <person name="Brown C.T."/>
            <person name="Hug L.A."/>
            <person name="Thomas B.C."/>
            <person name="Sharon I."/>
            <person name="Castelle C.J."/>
            <person name="Singh A."/>
            <person name="Wilkins M.J."/>
            <person name="Williams K.H."/>
            <person name="Banfield J.F."/>
        </authorList>
    </citation>
    <scope>NUCLEOTIDE SEQUENCE [LARGE SCALE GENOMIC DNA]</scope>
</reference>
<dbReference type="GO" id="GO:0003677">
    <property type="term" value="F:DNA binding"/>
    <property type="evidence" value="ECO:0007669"/>
    <property type="project" value="UniProtKB-UniRule"/>
</dbReference>
<dbReference type="GO" id="GO:0005524">
    <property type="term" value="F:ATP binding"/>
    <property type="evidence" value="ECO:0007669"/>
    <property type="project" value="UniProtKB-UniRule"/>
</dbReference>
<comment type="function">
    <text evidence="9">A type II topoisomerase that negatively supercoils closed circular double-stranded (ds) DNA in an ATP-dependent manner to modulate DNA topology and maintain chromosomes in an underwound state. Negative supercoiling favors strand separation, and DNA replication, transcription, recombination and repair, all of which involve strand separation. Also able to catalyze the interconversion of other topological isomers of dsDNA rings, including catenanes and knotted rings. Type II topoisomerases break and join 2 DNA strands simultaneously in an ATP-dependent manner.</text>
</comment>
<dbReference type="Gene3D" id="3.30.1360.40">
    <property type="match status" value="1"/>
</dbReference>
<dbReference type="EMBL" id="LCFD01000008">
    <property type="protein sequence ID" value="KKS86692.1"/>
    <property type="molecule type" value="Genomic_DNA"/>
</dbReference>
<dbReference type="Gene3D" id="2.120.10.90">
    <property type="entry name" value="DNA gyrase/topoisomerase IV, subunit A, C-terminal"/>
    <property type="match status" value="1"/>
</dbReference>
<evidence type="ECO:0000256" key="3">
    <source>
        <dbReference type="ARBA" id="ARBA00022741"/>
    </source>
</evidence>
<comment type="caution">
    <text evidence="12">The sequence shown here is derived from an EMBL/GenBank/DDBJ whole genome shotgun (WGS) entry which is preliminary data.</text>
</comment>
<dbReference type="SMART" id="SM00434">
    <property type="entry name" value="TOP4c"/>
    <property type="match status" value="1"/>
</dbReference>
<dbReference type="PROSITE" id="PS52040">
    <property type="entry name" value="TOPO_IIA"/>
    <property type="match status" value="1"/>
</dbReference>
<evidence type="ECO:0000256" key="9">
    <source>
        <dbReference type="HAMAP-Rule" id="MF_01897"/>
    </source>
</evidence>
<dbReference type="InterPro" id="IPR013760">
    <property type="entry name" value="Topo_IIA-like_dom_sf"/>
</dbReference>
<comment type="caution">
    <text evidence="9">Lacks conserved residue(s) required for the propagation of feature annotation.</text>
</comment>
<evidence type="ECO:0000313" key="12">
    <source>
        <dbReference type="EMBL" id="KKS86692.1"/>
    </source>
</evidence>
<organism evidence="12 13">
    <name type="scientific">Candidatus Gottesmanbacteria bacterium GW2011_GWB1_43_11</name>
    <dbReference type="NCBI Taxonomy" id="1618446"/>
    <lineage>
        <taxon>Bacteria</taxon>
        <taxon>Candidatus Gottesmaniibacteriota</taxon>
    </lineage>
</organism>
<evidence type="ECO:0000313" key="13">
    <source>
        <dbReference type="Proteomes" id="UP000034050"/>
    </source>
</evidence>
<evidence type="ECO:0000256" key="6">
    <source>
        <dbReference type="ARBA" id="ARBA00023125"/>
    </source>
</evidence>
<dbReference type="InterPro" id="IPR005743">
    <property type="entry name" value="GyrA"/>
</dbReference>
<dbReference type="InterPro" id="IPR002205">
    <property type="entry name" value="Topo_IIA_dom_A"/>
</dbReference>
<dbReference type="InterPro" id="IPR013758">
    <property type="entry name" value="Topo_IIA_A/C_ab"/>
</dbReference>
<dbReference type="STRING" id="1618446.UV61_C0008G0145"/>
<dbReference type="InterPro" id="IPR006691">
    <property type="entry name" value="GyrA/parC_rep"/>
</dbReference>
<comment type="subcellular location">
    <subcellularLocation>
        <location evidence="9">Cytoplasm</location>
    </subcellularLocation>
</comment>
<dbReference type="GO" id="GO:0006265">
    <property type="term" value="P:DNA topological change"/>
    <property type="evidence" value="ECO:0007669"/>
    <property type="project" value="UniProtKB-UniRule"/>
</dbReference>
<comment type="similarity">
    <text evidence="2 9">Belongs to the type II topoisomerase GyrA/ParC subunit family.</text>
</comment>
<evidence type="ECO:0000256" key="1">
    <source>
        <dbReference type="ARBA" id="ARBA00000185"/>
    </source>
</evidence>
<keyword evidence="9" id="KW-0963">Cytoplasm</keyword>